<sequence>MQHIVLCVWCIAYVCMYILTYMYTHAVCAILYMKRNHLNIFGNCEYVPFKCYIY</sequence>
<protein>
    <submittedName>
        <fullName evidence="2">Uncharacterized protein</fullName>
    </submittedName>
</protein>
<feature type="transmembrane region" description="Helical" evidence="1">
    <location>
        <begin position="6"/>
        <end position="32"/>
    </location>
</feature>
<proteinExistence type="predicted"/>
<name>A0A0E9X6H3_ANGAN</name>
<keyword evidence="1" id="KW-0812">Transmembrane</keyword>
<keyword evidence="1" id="KW-0472">Membrane</keyword>
<dbReference type="EMBL" id="GBXM01010516">
    <property type="protein sequence ID" value="JAH98061.1"/>
    <property type="molecule type" value="Transcribed_RNA"/>
</dbReference>
<evidence type="ECO:0000313" key="2">
    <source>
        <dbReference type="EMBL" id="JAH98061.1"/>
    </source>
</evidence>
<keyword evidence="1" id="KW-1133">Transmembrane helix</keyword>
<accession>A0A0E9X6H3</accession>
<reference evidence="2" key="1">
    <citation type="submission" date="2014-11" db="EMBL/GenBank/DDBJ databases">
        <authorList>
            <person name="Amaro Gonzalez C."/>
        </authorList>
    </citation>
    <scope>NUCLEOTIDE SEQUENCE</scope>
</reference>
<evidence type="ECO:0000256" key="1">
    <source>
        <dbReference type="SAM" id="Phobius"/>
    </source>
</evidence>
<dbReference type="AlphaFoldDB" id="A0A0E9X6H3"/>
<reference evidence="2" key="2">
    <citation type="journal article" date="2015" name="Fish Shellfish Immunol.">
        <title>Early steps in the European eel (Anguilla anguilla)-Vibrio vulnificus interaction in the gills: Role of the RtxA13 toxin.</title>
        <authorList>
            <person name="Callol A."/>
            <person name="Pajuelo D."/>
            <person name="Ebbesson L."/>
            <person name="Teles M."/>
            <person name="MacKenzie S."/>
            <person name="Amaro C."/>
        </authorList>
    </citation>
    <scope>NUCLEOTIDE SEQUENCE</scope>
</reference>
<organism evidence="2">
    <name type="scientific">Anguilla anguilla</name>
    <name type="common">European freshwater eel</name>
    <name type="synonym">Muraena anguilla</name>
    <dbReference type="NCBI Taxonomy" id="7936"/>
    <lineage>
        <taxon>Eukaryota</taxon>
        <taxon>Metazoa</taxon>
        <taxon>Chordata</taxon>
        <taxon>Craniata</taxon>
        <taxon>Vertebrata</taxon>
        <taxon>Euteleostomi</taxon>
        <taxon>Actinopterygii</taxon>
        <taxon>Neopterygii</taxon>
        <taxon>Teleostei</taxon>
        <taxon>Anguilliformes</taxon>
        <taxon>Anguillidae</taxon>
        <taxon>Anguilla</taxon>
    </lineage>
</organism>